<evidence type="ECO:0000313" key="7">
    <source>
        <dbReference type="Proteomes" id="UP000261811"/>
    </source>
</evidence>
<dbReference type="InterPro" id="IPR036271">
    <property type="entry name" value="Tet_transcr_reg_TetR-rel_C_sf"/>
</dbReference>
<evidence type="ECO:0000313" key="6">
    <source>
        <dbReference type="EMBL" id="RFU38744.1"/>
    </source>
</evidence>
<feature type="domain" description="HTH tetR-type" evidence="5">
    <location>
        <begin position="6"/>
        <end position="66"/>
    </location>
</feature>
<accession>A0A372JFW1</accession>
<keyword evidence="7" id="KW-1185">Reference proteome</keyword>
<feature type="DNA-binding region" description="H-T-H motif" evidence="4">
    <location>
        <begin position="29"/>
        <end position="48"/>
    </location>
</feature>
<organism evidence="6 7">
    <name type="scientific">Actinomadura logoneensis</name>
    <dbReference type="NCBI Taxonomy" id="2293572"/>
    <lineage>
        <taxon>Bacteria</taxon>
        <taxon>Bacillati</taxon>
        <taxon>Actinomycetota</taxon>
        <taxon>Actinomycetes</taxon>
        <taxon>Streptosporangiales</taxon>
        <taxon>Thermomonosporaceae</taxon>
        <taxon>Actinomadura</taxon>
    </lineage>
</organism>
<proteinExistence type="predicted"/>
<dbReference type="Pfam" id="PF00440">
    <property type="entry name" value="TetR_N"/>
    <property type="match status" value="1"/>
</dbReference>
<name>A0A372JFW1_9ACTN</name>
<evidence type="ECO:0000256" key="2">
    <source>
        <dbReference type="ARBA" id="ARBA00023125"/>
    </source>
</evidence>
<dbReference type="PRINTS" id="PR00455">
    <property type="entry name" value="HTHTETR"/>
</dbReference>
<dbReference type="RefSeq" id="WP_117359833.1">
    <property type="nucleotide sequence ID" value="NZ_QURH01000713.1"/>
</dbReference>
<comment type="caution">
    <text evidence="6">The sequence shown here is derived from an EMBL/GenBank/DDBJ whole genome shotgun (WGS) entry which is preliminary data.</text>
</comment>
<dbReference type="Proteomes" id="UP000261811">
    <property type="component" value="Unassembled WGS sequence"/>
</dbReference>
<dbReference type="PANTHER" id="PTHR47506:SF1">
    <property type="entry name" value="HTH-TYPE TRANSCRIPTIONAL REGULATOR YJDC"/>
    <property type="match status" value="1"/>
</dbReference>
<evidence type="ECO:0000256" key="4">
    <source>
        <dbReference type="PROSITE-ProRule" id="PRU00335"/>
    </source>
</evidence>
<dbReference type="SUPFAM" id="SSF48498">
    <property type="entry name" value="Tetracyclin repressor-like, C-terminal domain"/>
    <property type="match status" value="1"/>
</dbReference>
<gene>
    <name evidence="6" type="ORF">DZF91_26070</name>
</gene>
<keyword evidence="2 4" id="KW-0238">DNA-binding</keyword>
<evidence type="ECO:0000256" key="3">
    <source>
        <dbReference type="ARBA" id="ARBA00023163"/>
    </source>
</evidence>
<dbReference type="PANTHER" id="PTHR47506">
    <property type="entry name" value="TRANSCRIPTIONAL REGULATORY PROTEIN"/>
    <property type="match status" value="1"/>
</dbReference>
<evidence type="ECO:0000256" key="1">
    <source>
        <dbReference type="ARBA" id="ARBA00023015"/>
    </source>
</evidence>
<keyword evidence="3" id="KW-0804">Transcription</keyword>
<reference evidence="6 7" key="1">
    <citation type="submission" date="2018-08" db="EMBL/GenBank/DDBJ databases">
        <title>Actinomadura jelena sp. nov., a novel Actinomycete isolated from soil in Chad.</title>
        <authorList>
            <person name="Shi L."/>
        </authorList>
    </citation>
    <scope>NUCLEOTIDE SEQUENCE [LARGE SCALE GENOMIC DNA]</scope>
    <source>
        <strain evidence="6 7">NEAU-G17</strain>
    </source>
</reference>
<dbReference type="Gene3D" id="1.10.10.60">
    <property type="entry name" value="Homeodomain-like"/>
    <property type="match status" value="1"/>
</dbReference>
<dbReference type="PROSITE" id="PS50977">
    <property type="entry name" value="HTH_TETR_2"/>
    <property type="match status" value="1"/>
</dbReference>
<evidence type="ECO:0000259" key="5">
    <source>
        <dbReference type="PROSITE" id="PS50977"/>
    </source>
</evidence>
<keyword evidence="1" id="KW-0805">Transcription regulation</keyword>
<dbReference type="AlphaFoldDB" id="A0A372JFW1"/>
<dbReference type="EMBL" id="QURH01000713">
    <property type="protein sequence ID" value="RFU38744.1"/>
    <property type="molecule type" value="Genomic_DNA"/>
</dbReference>
<dbReference type="InterPro" id="IPR001647">
    <property type="entry name" value="HTH_TetR"/>
</dbReference>
<dbReference type="Pfam" id="PF16925">
    <property type="entry name" value="TetR_C_13"/>
    <property type="match status" value="1"/>
</dbReference>
<dbReference type="InterPro" id="IPR009057">
    <property type="entry name" value="Homeodomain-like_sf"/>
</dbReference>
<dbReference type="SUPFAM" id="SSF46689">
    <property type="entry name" value="Homeodomain-like"/>
    <property type="match status" value="1"/>
</dbReference>
<dbReference type="OrthoDB" id="9805134at2"/>
<sequence length="191" mass="20916">MARTKEFDPDTALRRALELFWERGYEGTSMADLVEHTGVARASLYATFGGKHELYLRALDLYGRSQPPIVEELSRPGPVLPALRALVQRYAAESSGPSLRGCMVVNAAVEMAGRDAPAARRVEASWTELETAMTSALIRARAQGELPEDRDPRALARLLLVLFQGMRVLGRAPGGEERLRDAADQALTLLA</sequence>
<dbReference type="Gene3D" id="1.10.357.10">
    <property type="entry name" value="Tetracycline Repressor, domain 2"/>
    <property type="match status" value="1"/>
</dbReference>
<protein>
    <submittedName>
        <fullName evidence="6">TetR/AcrR family transcriptional regulator</fullName>
    </submittedName>
</protein>
<dbReference type="GO" id="GO:0003677">
    <property type="term" value="F:DNA binding"/>
    <property type="evidence" value="ECO:0007669"/>
    <property type="project" value="UniProtKB-UniRule"/>
</dbReference>
<dbReference type="InterPro" id="IPR011075">
    <property type="entry name" value="TetR_C"/>
</dbReference>